<feature type="domain" description="G protein gamma" evidence="6">
    <location>
        <begin position="2"/>
        <end position="70"/>
    </location>
</feature>
<evidence type="ECO:0000313" key="7">
    <source>
        <dbReference type="EMBL" id="KAL3072647.1"/>
    </source>
</evidence>
<accession>A0ABD2I427</accession>
<dbReference type="InterPro" id="IPR015898">
    <property type="entry name" value="G-protein_gamma-like_dom"/>
</dbReference>
<dbReference type="InterPro" id="IPR001770">
    <property type="entry name" value="G-protein_gamma"/>
</dbReference>
<keyword evidence="5" id="KW-0807">Transducer</keyword>
<comment type="similarity">
    <text evidence="2">Belongs to the G protein gamma family.</text>
</comment>
<keyword evidence="3" id="KW-1003">Cell membrane</keyword>
<dbReference type="InterPro" id="IPR036284">
    <property type="entry name" value="GGL_sf"/>
</dbReference>
<evidence type="ECO:0000313" key="8">
    <source>
        <dbReference type="Proteomes" id="UP001620645"/>
    </source>
</evidence>
<dbReference type="Gene3D" id="4.10.260.10">
    <property type="entry name" value="Transducin (heterotrimeric G protein), gamma chain"/>
    <property type="match status" value="1"/>
</dbReference>
<gene>
    <name evidence="7" type="ORF">niasHS_017621</name>
</gene>
<dbReference type="GO" id="GO:0007165">
    <property type="term" value="P:signal transduction"/>
    <property type="evidence" value="ECO:0007669"/>
    <property type="project" value="UniProtKB-KW"/>
</dbReference>
<keyword evidence="8" id="KW-1185">Reference proteome</keyword>
<dbReference type="Proteomes" id="UP001620645">
    <property type="component" value="Unassembled WGS sequence"/>
</dbReference>
<keyword evidence="4" id="KW-0472">Membrane</keyword>
<comment type="subcellular location">
    <subcellularLocation>
        <location evidence="1">Cell membrane</location>
    </subcellularLocation>
</comment>
<organism evidence="7 8">
    <name type="scientific">Heterodera schachtii</name>
    <name type="common">Sugarbeet cyst nematode worm</name>
    <name type="synonym">Tylenchus schachtii</name>
    <dbReference type="NCBI Taxonomy" id="97005"/>
    <lineage>
        <taxon>Eukaryota</taxon>
        <taxon>Metazoa</taxon>
        <taxon>Ecdysozoa</taxon>
        <taxon>Nematoda</taxon>
        <taxon>Chromadorea</taxon>
        <taxon>Rhabditida</taxon>
        <taxon>Tylenchina</taxon>
        <taxon>Tylenchomorpha</taxon>
        <taxon>Tylenchoidea</taxon>
        <taxon>Heteroderidae</taxon>
        <taxon>Heteroderinae</taxon>
        <taxon>Heterodera</taxon>
    </lineage>
</organism>
<evidence type="ECO:0000256" key="3">
    <source>
        <dbReference type="ARBA" id="ARBA00022475"/>
    </source>
</evidence>
<dbReference type="SUPFAM" id="SSF48670">
    <property type="entry name" value="Transducin (heterotrimeric G protein), gamma chain"/>
    <property type="match status" value="1"/>
</dbReference>
<evidence type="ECO:0000259" key="6">
    <source>
        <dbReference type="PROSITE" id="PS50058"/>
    </source>
</evidence>
<name>A0ABD2I427_HETSC</name>
<dbReference type="Pfam" id="PF00631">
    <property type="entry name" value="G-gamma"/>
    <property type="match status" value="1"/>
</dbReference>
<reference evidence="7 8" key="1">
    <citation type="submission" date="2024-10" db="EMBL/GenBank/DDBJ databases">
        <authorList>
            <person name="Kim D."/>
        </authorList>
    </citation>
    <scope>NUCLEOTIDE SEQUENCE [LARGE SCALE GENOMIC DNA]</scope>
    <source>
        <strain evidence="7">Taebaek</strain>
    </source>
</reference>
<dbReference type="EMBL" id="JBICCN010000373">
    <property type="protein sequence ID" value="KAL3072647.1"/>
    <property type="molecule type" value="Genomic_DNA"/>
</dbReference>
<dbReference type="PROSITE" id="PS50058">
    <property type="entry name" value="G_PROTEIN_GAMMA"/>
    <property type="match status" value="1"/>
</dbReference>
<comment type="caution">
    <text evidence="7">The sequence shown here is derived from an EMBL/GenBank/DDBJ whole genome shotgun (WGS) entry which is preliminary data.</text>
</comment>
<evidence type="ECO:0000256" key="2">
    <source>
        <dbReference type="ARBA" id="ARBA00007431"/>
    </source>
</evidence>
<evidence type="ECO:0000256" key="4">
    <source>
        <dbReference type="ARBA" id="ARBA00023136"/>
    </source>
</evidence>
<dbReference type="SMART" id="SM01224">
    <property type="entry name" value="G_gamma"/>
    <property type="match status" value="1"/>
</dbReference>
<evidence type="ECO:0000256" key="1">
    <source>
        <dbReference type="ARBA" id="ARBA00004236"/>
    </source>
</evidence>
<dbReference type="AlphaFoldDB" id="A0ABD2I427"/>
<dbReference type="PANTHER" id="PTHR13809">
    <property type="entry name" value="GUANINE NUCLEOTIDE-BINDING PROTEIN GAMMA SUBUNIT"/>
    <property type="match status" value="1"/>
</dbReference>
<sequence length="70" mass="8458">MDIHSVQQAKKVVEQLEREKRIRRLPMSETINDLIRYTQEMQKDDYLFNGFPTDKLNPYRPKSNFQCLVI</sequence>
<dbReference type="GO" id="GO:0005886">
    <property type="term" value="C:plasma membrane"/>
    <property type="evidence" value="ECO:0007669"/>
    <property type="project" value="UniProtKB-SubCell"/>
</dbReference>
<proteinExistence type="inferred from homology"/>
<protein>
    <recommendedName>
        <fullName evidence="6">G protein gamma domain-containing protein</fullName>
    </recommendedName>
</protein>
<evidence type="ECO:0000256" key="5">
    <source>
        <dbReference type="ARBA" id="ARBA00023224"/>
    </source>
</evidence>
<dbReference type="SMART" id="SM00224">
    <property type="entry name" value="GGL"/>
    <property type="match status" value="1"/>
</dbReference>